<sequence length="699" mass="77994">MGKEKDKKNKKDKKRKCGDTDERSREEAEKLAAKVAKHLKKHADGASHGYTDEANRFNDSNVTERFVWGKKIEKQLREGADVREMTSKAERQRQEERLREIEKVKKRREERALERVQQEDELSMIARERAIAEGVELEAKEELFHLDMARQRAEQRLREGRAKPIDVLAANLFLSAEFDPSVSAPYAVFEGLQLNDVRDLADDIRGMQELDSKNAEHAEYWGALVLVAEAELAESQRQDDADRARLRGEAPPQEAHAGAEAGLHGAVDADIHLMLAGKTHAELLALEAGITERLDAGEAGDPEYWGAVLRRLSLHKAKARLRELHARLLQRHLDRVVLAGDGVDVAEAMGWEAEQQAERAAAEPGAAAQPPGGALPGDAEADPGAAAAAVEAVPRAVVGAAELAGSSGAGAMPEDDEWSDEEPEPNEGQWSPQPLAPEAVAGQDVVPEAEDARLLELLRAQVKYRTARQFSGAALAAAALTGSSAADRAYQAALLDPNAAPGGVHPMMRLIADAAPQAGEATMRSGREPEAEDADAMQRFRVQSTRLMGDAKEQGDIEFGGEVVLASKVYWWHEKYRPRKPKYFNRVHTGYEWNKYNQTHYDHDNPPPKVVQGYKFNIFYPDLIDKSIAPEYLLERDPNADEHGSTCLLRFTAGPPYEDVYFKILNKEWEYSHKRGFKCTFERGILHLYFNFKRQRYRR</sequence>
<organism evidence="7 8">
    <name type="scientific">Elliptochloris bilobata</name>
    <dbReference type="NCBI Taxonomy" id="381761"/>
    <lineage>
        <taxon>Eukaryota</taxon>
        <taxon>Viridiplantae</taxon>
        <taxon>Chlorophyta</taxon>
        <taxon>core chlorophytes</taxon>
        <taxon>Trebouxiophyceae</taxon>
        <taxon>Trebouxiophyceae incertae sedis</taxon>
        <taxon>Elliptochloris clade</taxon>
        <taxon>Elliptochloris</taxon>
    </lineage>
</organism>
<dbReference type="InterPro" id="IPR019134">
    <property type="entry name" value="Cactin_C"/>
</dbReference>
<keyword evidence="3" id="KW-0175">Coiled coil</keyword>
<proteinExistence type="inferred from homology"/>
<feature type="region of interest" description="Disordered" evidence="4">
    <location>
        <begin position="1"/>
        <end position="56"/>
    </location>
</feature>
<evidence type="ECO:0000256" key="1">
    <source>
        <dbReference type="ARBA" id="ARBA00006895"/>
    </source>
</evidence>
<dbReference type="Pfam" id="PF10312">
    <property type="entry name" value="Cactin_mid"/>
    <property type="match status" value="1"/>
</dbReference>
<evidence type="ECO:0000256" key="3">
    <source>
        <dbReference type="SAM" id="Coils"/>
    </source>
</evidence>
<dbReference type="InterPro" id="IPR018816">
    <property type="entry name" value="Cactin_central"/>
</dbReference>
<feature type="region of interest" description="Disordered" evidence="4">
    <location>
        <begin position="404"/>
        <end position="444"/>
    </location>
</feature>
<dbReference type="AlphaFoldDB" id="A0AAW1QZ46"/>
<protein>
    <recommendedName>
        <fullName evidence="2">Splicing factor Cactin</fullName>
    </recommendedName>
</protein>
<dbReference type="Proteomes" id="UP001445335">
    <property type="component" value="Unassembled WGS sequence"/>
</dbReference>
<feature type="compositionally biased region" description="Low complexity" evidence="4">
    <location>
        <begin position="362"/>
        <end position="386"/>
    </location>
</feature>
<feature type="compositionally biased region" description="Acidic residues" evidence="4">
    <location>
        <begin position="413"/>
        <end position="425"/>
    </location>
</feature>
<dbReference type="EMBL" id="JALJOU010000061">
    <property type="protein sequence ID" value="KAK9826890.1"/>
    <property type="molecule type" value="Genomic_DNA"/>
</dbReference>
<evidence type="ECO:0000256" key="2">
    <source>
        <dbReference type="ARBA" id="ARBA00034534"/>
    </source>
</evidence>
<name>A0AAW1QZ46_9CHLO</name>
<evidence type="ECO:0000256" key="4">
    <source>
        <dbReference type="SAM" id="MobiDB-lite"/>
    </source>
</evidence>
<feature type="domain" description="Splicing factor cactin central" evidence="6">
    <location>
        <begin position="127"/>
        <end position="325"/>
    </location>
</feature>
<feature type="coiled-coil region" evidence="3">
    <location>
        <begin position="91"/>
        <end position="119"/>
    </location>
</feature>
<evidence type="ECO:0000313" key="8">
    <source>
        <dbReference type="Proteomes" id="UP001445335"/>
    </source>
</evidence>
<feature type="compositionally biased region" description="Basic and acidic residues" evidence="4">
    <location>
        <begin position="17"/>
        <end position="32"/>
    </location>
</feature>
<feature type="domain" description="Splicing factor Cactin C-terminal" evidence="5">
    <location>
        <begin position="572"/>
        <end position="699"/>
    </location>
</feature>
<dbReference type="Pfam" id="PF09732">
    <property type="entry name" value="CactinC_cactus"/>
    <property type="match status" value="1"/>
</dbReference>
<accession>A0AAW1QZ46</accession>
<dbReference type="GO" id="GO:0005681">
    <property type="term" value="C:spliceosomal complex"/>
    <property type="evidence" value="ECO:0007669"/>
    <property type="project" value="TreeGrafter"/>
</dbReference>
<evidence type="ECO:0000259" key="6">
    <source>
        <dbReference type="Pfam" id="PF10312"/>
    </source>
</evidence>
<feature type="region of interest" description="Disordered" evidence="4">
    <location>
        <begin position="237"/>
        <end position="258"/>
    </location>
</feature>
<reference evidence="7 8" key="1">
    <citation type="journal article" date="2024" name="Nat. Commun.">
        <title>Phylogenomics reveals the evolutionary origins of lichenization in chlorophyte algae.</title>
        <authorList>
            <person name="Puginier C."/>
            <person name="Libourel C."/>
            <person name="Otte J."/>
            <person name="Skaloud P."/>
            <person name="Haon M."/>
            <person name="Grisel S."/>
            <person name="Petersen M."/>
            <person name="Berrin J.G."/>
            <person name="Delaux P.M."/>
            <person name="Dal Grande F."/>
            <person name="Keller J."/>
        </authorList>
    </citation>
    <scope>NUCLEOTIDE SEQUENCE [LARGE SCALE GENOMIC DNA]</scope>
    <source>
        <strain evidence="7 8">SAG 245.80</strain>
    </source>
</reference>
<keyword evidence="8" id="KW-1185">Reference proteome</keyword>
<feature type="region of interest" description="Disordered" evidence="4">
    <location>
        <begin position="354"/>
        <end position="386"/>
    </location>
</feature>
<dbReference type="PANTHER" id="PTHR21737:SF4">
    <property type="entry name" value="SPLICING FACTOR CACTIN"/>
    <property type="match status" value="1"/>
</dbReference>
<dbReference type="GO" id="GO:0005737">
    <property type="term" value="C:cytoplasm"/>
    <property type="evidence" value="ECO:0007669"/>
    <property type="project" value="TreeGrafter"/>
</dbReference>
<feature type="compositionally biased region" description="Basic and acidic residues" evidence="4">
    <location>
        <begin position="42"/>
        <end position="56"/>
    </location>
</feature>
<dbReference type="PANTHER" id="PTHR21737">
    <property type="entry name" value="POLYGLUTAMINE BINDING PROTEIN 1/MARVEL MEMBRANE-ASSOCIATING DOMAIN CONTAINING 3"/>
    <property type="match status" value="1"/>
</dbReference>
<dbReference type="GO" id="GO:0045292">
    <property type="term" value="P:mRNA cis splicing, via spliceosome"/>
    <property type="evidence" value="ECO:0007669"/>
    <property type="project" value="TreeGrafter"/>
</dbReference>
<dbReference type="SMART" id="SM01050">
    <property type="entry name" value="CactinC_cactus"/>
    <property type="match status" value="1"/>
</dbReference>
<feature type="compositionally biased region" description="Basic and acidic residues" evidence="4">
    <location>
        <begin position="237"/>
        <end position="248"/>
    </location>
</feature>
<gene>
    <name evidence="7" type="ORF">WJX81_005465</name>
</gene>
<comment type="caution">
    <text evidence="7">The sequence shown here is derived from an EMBL/GenBank/DDBJ whole genome shotgun (WGS) entry which is preliminary data.</text>
</comment>
<comment type="similarity">
    <text evidence="1">Belongs to the CACTIN family.</text>
</comment>
<evidence type="ECO:0000259" key="5">
    <source>
        <dbReference type="Pfam" id="PF09732"/>
    </source>
</evidence>
<evidence type="ECO:0000313" key="7">
    <source>
        <dbReference type="EMBL" id="KAK9826890.1"/>
    </source>
</evidence>